<feature type="domain" description="PEP-utilising enzyme mobile" evidence="1">
    <location>
        <begin position="741"/>
        <end position="811"/>
    </location>
</feature>
<gene>
    <name evidence="3" type="ORF">YC6258_05509</name>
</gene>
<feature type="domain" description="Pyruvate phosphate dikinase AMP/ATP-binding" evidence="2">
    <location>
        <begin position="15"/>
        <end position="314"/>
    </location>
</feature>
<evidence type="ECO:0000259" key="1">
    <source>
        <dbReference type="Pfam" id="PF00391"/>
    </source>
</evidence>
<dbReference type="KEGG" id="gsn:YC6258_05509"/>
<sequence length="817" mass="92354">MTYFYGLSEKADVSEIGYKSKMLSEIHLLADRTLYDDLNIIVPETLVLSADFYRDQINALIKRHAALFRNLTSNKHLYKLSRTMSAELSEINLDCDSRLQLQEWLTSFSETSTFVLRTSATFANHTDAIRSGQYGSYFSLTGDQVWHHIKRSLQTMWRPEVINYRMAQGLSHMDTAMAIMIQPMLRADASGIAFSINPLNGEFHESHVQLILPGRSRTDNRPISHHDWTVRWPTGTTALSQPFSTASSEPVAEVIRLSGQTTKLPLSATDVTRLASFTRTVMYGQKRPCSVEWIQVGRQIYLMQTRMQENLPDKLDRASTIHLFPEPLTPLIGDCASSALNTLIKQAGESSGLIMAGAQGCCYRDGFIYGNRTIIAQLALNGVTPDTSLPPDSLEIPEYYRQSGSLLNLPVQTVNDLDAFLAKVRLLQQQDLSQAELNQCQYHLDQVMSLTCEYFDTYIRRTLAKQFFSRHLYHVLASVVYEPMESQQLFLALMGATRTKSSRINQLIRTLVKQMQVMYYHQTERLDPTDISELAHCPEGFRQTLLHCIEHHQEGSDFYDSGWDENPTTVWTLLHDLTARVFDFDIQARLERDKLVALKTLFSLVPTDYHFALQGFVHYAESFAAIETVENVQASQIGQLLRHTLTILGQRFELTDPLDLFFLTRTEIQNLQQWSLPDTLRQRMLLRKTEYLTDRNSDDEDFSGSVQQAVNGTLCGIPASPGIACSVVYRANRLEDIEHMPAGAILVIKSAHPRWLPFFYQAAGIIAEAGDVLSYCAVTAREIGIPAVVGVGQTVSQLRHFQHVEIDGLSGTITLID</sequence>
<reference evidence="3 4" key="1">
    <citation type="submission" date="2014-01" db="EMBL/GenBank/DDBJ databases">
        <title>Full genme sequencing of cellulolytic bacterium Gynuella sunshinyii YC6258T gen. nov., sp. nov.</title>
        <authorList>
            <person name="Khan H."/>
            <person name="Chung E.J."/>
            <person name="Chung Y.R."/>
        </authorList>
    </citation>
    <scope>NUCLEOTIDE SEQUENCE [LARGE SCALE GENOMIC DNA]</scope>
    <source>
        <strain evidence="3 4">YC6258</strain>
    </source>
</reference>
<dbReference type="SUPFAM" id="SSF56059">
    <property type="entry name" value="Glutathione synthetase ATP-binding domain-like"/>
    <property type="match status" value="1"/>
</dbReference>
<dbReference type="EMBL" id="CP007142">
    <property type="protein sequence ID" value="AJQ97537.1"/>
    <property type="molecule type" value="Genomic_DNA"/>
</dbReference>
<proteinExistence type="predicted"/>
<evidence type="ECO:0000259" key="2">
    <source>
        <dbReference type="Pfam" id="PF01326"/>
    </source>
</evidence>
<evidence type="ECO:0000313" key="4">
    <source>
        <dbReference type="Proteomes" id="UP000032266"/>
    </source>
</evidence>
<dbReference type="InterPro" id="IPR002192">
    <property type="entry name" value="PPDK_AMP/ATP-bd"/>
</dbReference>
<dbReference type="GO" id="GO:0005524">
    <property type="term" value="F:ATP binding"/>
    <property type="evidence" value="ECO:0007669"/>
    <property type="project" value="InterPro"/>
</dbReference>
<organism evidence="3 4">
    <name type="scientific">Gynuella sunshinyii YC6258</name>
    <dbReference type="NCBI Taxonomy" id="1445510"/>
    <lineage>
        <taxon>Bacteria</taxon>
        <taxon>Pseudomonadati</taxon>
        <taxon>Pseudomonadota</taxon>
        <taxon>Gammaproteobacteria</taxon>
        <taxon>Oceanospirillales</taxon>
        <taxon>Saccharospirillaceae</taxon>
        <taxon>Gynuella</taxon>
    </lineage>
</organism>
<dbReference type="HOGENOM" id="CLU_005950_0_0_6"/>
<dbReference type="Gene3D" id="3.30.1490.20">
    <property type="entry name" value="ATP-grasp fold, A domain"/>
    <property type="match status" value="1"/>
</dbReference>
<dbReference type="Pfam" id="PF00391">
    <property type="entry name" value="PEP-utilizers"/>
    <property type="match status" value="1"/>
</dbReference>
<dbReference type="PANTHER" id="PTHR43615:SF1">
    <property type="entry name" value="PPDK_N DOMAIN-CONTAINING PROTEIN"/>
    <property type="match status" value="1"/>
</dbReference>
<keyword evidence="3" id="KW-0418">Kinase</keyword>
<dbReference type="RefSeq" id="WP_044619257.1">
    <property type="nucleotide sequence ID" value="NZ_CP007142.1"/>
</dbReference>
<dbReference type="PANTHER" id="PTHR43615">
    <property type="entry name" value="PHOSPHOENOLPYRUVATE SYNTHASE-RELATED"/>
    <property type="match status" value="1"/>
</dbReference>
<dbReference type="Pfam" id="PF01326">
    <property type="entry name" value="PPDK_N"/>
    <property type="match status" value="1"/>
</dbReference>
<name>A0A0C5VS89_9GAMM</name>
<evidence type="ECO:0000313" key="3">
    <source>
        <dbReference type="EMBL" id="AJQ97537.1"/>
    </source>
</evidence>
<keyword evidence="4" id="KW-1185">Reference proteome</keyword>
<dbReference type="AlphaFoldDB" id="A0A0C5VS89"/>
<dbReference type="STRING" id="1445510.YC6258_05509"/>
<keyword evidence="3" id="KW-0808">Transferase</keyword>
<dbReference type="InterPro" id="IPR036637">
    <property type="entry name" value="Phosphohistidine_dom_sf"/>
</dbReference>
<protein>
    <submittedName>
        <fullName evidence="3">Phosphoenolpyruvate synthase/pyruvate phosphate dikinase</fullName>
    </submittedName>
</protein>
<dbReference type="InterPro" id="IPR013815">
    <property type="entry name" value="ATP_grasp_subdomain_1"/>
</dbReference>
<accession>A0A0C5VS89</accession>
<dbReference type="InterPro" id="IPR051549">
    <property type="entry name" value="PEP_Utilizing_Enz"/>
</dbReference>
<dbReference type="GO" id="GO:0016301">
    <property type="term" value="F:kinase activity"/>
    <property type="evidence" value="ECO:0007669"/>
    <property type="project" value="UniProtKB-KW"/>
</dbReference>
<dbReference type="Proteomes" id="UP000032266">
    <property type="component" value="Chromosome"/>
</dbReference>
<dbReference type="InterPro" id="IPR008279">
    <property type="entry name" value="PEP-util_enz_mobile_dom"/>
</dbReference>
<dbReference type="Gene3D" id="3.50.30.10">
    <property type="entry name" value="Phosphohistidine domain"/>
    <property type="match status" value="1"/>
</dbReference>
<keyword evidence="3" id="KW-0670">Pyruvate</keyword>
<dbReference type="SUPFAM" id="SSF52009">
    <property type="entry name" value="Phosphohistidine domain"/>
    <property type="match status" value="1"/>
</dbReference>